<feature type="domain" description="Alanine racemase N-terminal" evidence="2">
    <location>
        <begin position="11"/>
        <end position="219"/>
    </location>
</feature>
<dbReference type="CDD" id="cd00635">
    <property type="entry name" value="PLPDE_III_YBL036c_like"/>
    <property type="match status" value="1"/>
</dbReference>
<protein>
    <submittedName>
        <fullName evidence="3">UPF0001 protein YggS</fullName>
    </submittedName>
</protein>
<accession>A0A3B0RJA2</accession>
<evidence type="ECO:0000313" key="3">
    <source>
        <dbReference type="EMBL" id="VAV88318.1"/>
    </source>
</evidence>
<evidence type="ECO:0000259" key="2">
    <source>
        <dbReference type="Pfam" id="PF01168"/>
    </source>
</evidence>
<reference evidence="3" key="1">
    <citation type="submission" date="2018-06" db="EMBL/GenBank/DDBJ databases">
        <authorList>
            <person name="Zhirakovskaya E."/>
        </authorList>
    </citation>
    <scope>NUCLEOTIDE SEQUENCE</scope>
</reference>
<dbReference type="InterPro" id="IPR011078">
    <property type="entry name" value="PyrdxlP_homeostasis"/>
</dbReference>
<name>A0A3B0RJA2_9ZZZZ</name>
<organism evidence="3">
    <name type="scientific">hydrothermal vent metagenome</name>
    <dbReference type="NCBI Taxonomy" id="652676"/>
    <lineage>
        <taxon>unclassified sequences</taxon>
        <taxon>metagenomes</taxon>
        <taxon>ecological metagenomes</taxon>
    </lineage>
</organism>
<proteinExistence type="inferred from homology"/>
<dbReference type="PANTHER" id="PTHR10146">
    <property type="entry name" value="PROLINE SYNTHETASE CO-TRANSCRIBED BACTERIAL HOMOLOG PROTEIN"/>
    <property type="match status" value="1"/>
</dbReference>
<dbReference type="Gene3D" id="3.20.20.10">
    <property type="entry name" value="Alanine racemase"/>
    <property type="match status" value="1"/>
</dbReference>
<dbReference type="SUPFAM" id="SSF51419">
    <property type="entry name" value="PLP-binding barrel"/>
    <property type="match status" value="1"/>
</dbReference>
<dbReference type="EMBL" id="UOEE01000061">
    <property type="protein sequence ID" value="VAV88318.1"/>
    <property type="molecule type" value="Genomic_DNA"/>
</dbReference>
<dbReference type="GO" id="GO:0030170">
    <property type="term" value="F:pyridoxal phosphate binding"/>
    <property type="evidence" value="ECO:0007669"/>
    <property type="project" value="InterPro"/>
</dbReference>
<gene>
    <name evidence="3" type="ORF">MNBD_ALPHA06-454</name>
</gene>
<dbReference type="InterPro" id="IPR029066">
    <property type="entry name" value="PLP-binding_barrel"/>
</dbReference>
<keyword evidence="1" id="KW-0663">Pyridoxal phosphate</keyword>
<evidence type="ECO:0000256" key="1">
    <source>
        <dbReference type="ARBA" id="ARBA00022898"/>
    </source>
</evidence>
<dbReference type="PANTHER" id="PTHR10146:SF14">
    <property type="entry name" value="PYRIDOXAL PHOSPHATE HOMEOSTASIS PROTEIN"/>
    <property type="match status" value="1"/>
</dbReference>
<dbReference type="HAMAP" id="MF_02087">
    <property type="entry name" value="PLP_homeostasis"/>
    <property type="match status" value="1"/>
</dbReference>
<dbReference type="AlphaFoldDB" id="A0A3B0RJA2"/>
<dbReference type="PIRSF" id="PIRSF004848">
    <property type="entry name" value="YBL036c_PLPDEIII"/>
    <property type="match status" value="1"/>
</dbReference>
<dbReference type="NCBIfam" id="TIGR00044">
    <property type="entry name" value="YggS family pyridoxal phosphate-dependent enzyme"/>
    <property type="match status" value="1"/>
</dbReference>
<dbReference type="FunFam" id="3.20.20.10:FF:000018">
    <property type="entry name" value="Pyridoxal phosphate homeostasis protein"/>
    <property type="match status" value="1"/>
</dbReference>
<dbReference type="Pfam" id="PF01168">
    <property type="entry name" value="Ala_racemase_N"/>
    <property type="match status" value="1"/>
</dbReference>
<sequence length="222" mass="24565">MSDICERRKQITEKIKIAAKQAGRAPAAVLLVAVSKRQTQARITAAWDAGQRVFGENQLQEAQAHWAQRRKQNQPFQLHMIGHLQSNKAKAAVELFDVIETVSSIKLAKALDKAMLATQRRPQIYIQVNTGEEPQKQGVVANELPALLQQIRDETTLVVTGLMCIPPQNQEPGLHFALLAKLAKRHQLPDLSMGMSEDFETAVRFGASSVRVGSGLFGPREN</sequence>
<dbReference type="InterPro" id="IPR001608">
    <property type="entry name" value="Ala_racemase_N"/>
</dbReference>